<protein>
    <submittedName>
        <fullName evidence="1">DALR anticodon binding domain containing 3</fullName>
    </submittedName>
</protein>
<name>A0A7T8GRY8_CALRO</name>
<accession>A0A7T8GRY8</accession>
<sequence>MNKNVGALEVHSSNSAPLTQARVRLAQDVLERLGASSLSIHVEPVMDSRKRVYEGTMEESWVPYARPMRGM</sequence>
<dbReference type="EMBL" id="CP045905">
    <property type="protein sequence ID" value="QQP36495.1"/>
    <property type="molecule type" value="Genomic_DNA"/>
</dbReference>
<evidence type="ECO:0000313" key="2">
    <source>
        <dbReference type="Proteomes" id="UP000595437"/>
    </source>
</evidence>
<reference evidence="2" key="1">
    <citation type="submission" date="2021-01" db="EMBL/GenBank/DDBJ databases">
        <title>Caligus Genome Assembly.</title>
        <authorList>
            <person name="Gallardo-Escarate C."/>
        </authorList>
    </citation>
    <scope>NUCLEOTIDE SEQUENCE [LARGE SCALE GENOMIC DNA]</scope>
</reference>
<dbReference type="Proteomes" id="UP000595437">
    <property type="component" value="Chromosome 16"/>
</dbReference>
<dbReference type="AlphaFoldDB" id="A0A7T8GRY8"/>
<evidence type="ECO:0000313" key="1">
    <source>
        <dbReference type="EMBL" id="QQP36495.1"/>
    </source>
</evidence>
<keyword evidence="2" id="KW-1185">Reference proteome</keyword>
<proteinExistence type="predicted"/>
<organism evidence="1 2">
    <name type="scientific">Caligus rogercresseyi</name>
    <name type="common">Sea louse</name>
    <dbReference type="NCBI Taxonomy" id="217165"/>
    <lineage>
        <taxon>Eukaryota</taxon>
        <taxon>Metazoa</taxon>
        <taxon>Ecdysozoa</taxon>
        <taxon>Arthropoda</taxon>
        <taxon>Crustacea</taxon>
        <taxon>Multicrustacea</taxon>
        <taxon>Hexanauplia</taxon>
        <taxon>Copepoda</taxon>
        <taxon>Siphonostomatoida</taxon>
        <taxon>Caligidae</taxon>
        <taxon>Caligus</taxon>
    </lineage>
</organism>
<gene>
    <name evidence="1" type="ORF">FKW44_021623</name>
</gene>